<dbReference type="RefSeq" id="WP_213495918.1">
    <property type="nucleotide sequence ID" value="NZ_CP074694.1"/>
</dbReference>
<dbReference type="Pfam" id="PF09511">
    <property type="entry name" value="RNA_lig_T4_1"/>
    <property type="match status" value="1"/>
</dbReference>
<name>A0A8E6EUR3_9BACT</name>
<dbReference type="Proteomes" id="UP000676194">
    <property type="component" value="Chromosome"/>
</dbReference>
<keyword evidence="3" id="KW-1185">Reference proteome</keyword>
<dbReference type="KEGG" id="tsph:KIH39_23305"/>
<evidence type="ECO:0000259" key="1">
    <source>
        <dbReference type="Pfam" id="PF09511"/>
    </source>
</evidence>
<dbReference type="AlphaFoldDB" id="A0A8E6EUR3"/>
<sequence length="406" mass="47445">MELRIDLLLNHLRSDPAKILRAIDEDPLLIRREISGLVLANASKLLFTPLEQHQLYAKGIIYQREPYRLVSLPLIKIYNLGEKEFQHRDLSELAQQSSAKIRFVEKLDGTMIQRFVHGDRVWFSTRGMLEGLDSRLGVQDEDAPEKLSQFDYLATARQLAGKYYPILLEPQFERLSLIFELIHPEARIITDYKGREDLVLLAIFDPHNHRYWPLDRVREFGHHYGLSLAPLLAPPGEGLEAQITHLMQSLQGTDQEGAVIQLENDREVLYRVKVKSPDYLKLFRLMVRCSYRATSEMLAAFDEVPSWTEFEKYLQSQGSDAVPEEFLGEYRKYYEQYVIRVNECQQIANEVLAKTLELKKGLESFSDAREKRKDFARRVATEKYKPLYFSAYDGRLTWQRVRELLD</sequence>
<evidence type="ECO:0000313" key="2">
    <source>
        <dbReference type="EMBL" id="QVL31735.1"/>
    </source>
</evidence>
<dbReference type="Gene3D" id="3.30.470.30">
    <property type="entry name" value="DNA ligase/mRNA capping enzyme"/>
    <property type="match status" value="1"/>
</dbReference>
<proteinExistence type="predicted"/>
<dbReference type="EMBL" id="CP074694">
    <property type="protein sequence ID" value="QVL31735.1"/>
    <property type="molecule type" value="Genomic_DNA"/>
</dbReference>
<reference evidence="2" key="1">
    <citation type="submission" date="2021-05" db="EMBL/GenBank/DDBJ databases">
        <title>Complete genome sequence of the cellulolytic planctomycete Telmatocola sphagniphila SP2T and characterization of the first cellulase from planctomycetes.</title>
        <authorList>
            <person name="Rakitin A.L."/>
            <person name="Beletsky A.V."/>
            <person name="Naumoff D.G."/>
            <person name="Kulichevskaya I.S."/>
            <person name="Mardanov A.V."/>
            <person name="Ravin N.V."/>
            <person name="Dedysh S.N."/>
        </authorList>
    </citation>
    <scope>NUCLEOTIDE SEQUENCE</scope>
    <source>
        <strain evidence="2">SP2T</strain>
    </source>
</reference>
<accession>A0A8E6EUR3</accession>
<feature type="domain" description="T4 RNA ligase 1-like N-terminal" evidence="1">
    <location>
        <begin position="57"/>
        <end position="279"/>
    </location>
</feature>
<evidence type="ECO:0000313" key="3">
    <source>
        <dbReference type="Proteomes" id="UP000676194"/>
    </source>
</evidence>
<gene>
    <name evidence="2" type="ORF">KIH39_23305</name>
</gene>
<organism evidence="2 3">
    <name type="scientific">Telmatocola sphagniphila</name>
    <dbReference type="NCBI Taxonomy" id="1123043"/>
    <lineage>
        <taxon>Bacteria</taxon>
        <taxon>Pseudomonadati</taxon>
        <taxon>Planctomycetota</taxon>
        <taxon>Planctomycetia</taxon>
        <taxon>Gemmatales</taxon>
        <taxon>Gemmataceae</taxon>
    </lineage>
</organism>
<dbReference type="InterPro" id="IPR019039">
    <property type="entry name" value="T4-Rnl1-like_N"/>
</dbReference>
<protein>
    <recommendedName>
        <fullName evidence="1">T4 RNA ligase 1-like N-terminal domain-containing protein</fullName>
    </recommendedName>
</protein>
<dbReference type="SUPFAM" id="SSF56091">
    <property type="entry name" value="DNA ligase/mRNA capping enzyme, catalytic domain"/>
    <property type="match status" value="1"/>
</dbReference>